<comment type="caution">
    <text evidence="1">The sequence shown here is derived from an EMBL/GenBank/DDBJ whole genome shotgun (WGS) entry which is preliminary data.</text>
</comment>
<keyword evidence="2" id="KW-1185">Reference proteome</keyword>
<dbReference type="EMBL" id="BPLR01016950">
    <property type="protein sequence ID" value="GIY87549.1"/>
    <property type="molecule type" value="Genomic_DNA"/>
</dbReference>
<dbReference type="Proteomes" id="UP001054945">
    <property type="component" value="Unassembled WGS sequence"/>
</dbReference>
<evidence type="ECO:0000313" key="1">
    <source>
        <dbReference type="EMBL" id="GIY87549.1"/>
    </source>
</evidence>
<dbReference type="AlphaFoldDB" id="A0AAV4WZ71"/>
<protein>
    <submittedName>
        <fullName evidence="1">Uncharacterized protein</fullName>
    </submittedName>
</protein>
<name>A0AAV4WZ71_CAEEX</name>
<evidence type="ECO:0000313" key="2">
    <source>
        <dbReference type="Proteomes" id="UP001054945"/>
    </source>
</evidence>
<reference evidence="1 2" key="1">
    <citation type="submission" date="2021-06" db="EMBL/GenBank/DDBJ databases">
        <title>Caerostris extrusa draft genome.</title>
        <authorList>
            <person name="Kono N."/>
            <person name="Arakawa K."/>
        </authorList>
    </citation>
    <scope>NUCLEOTIDE SEQUENCE [LARGE SCALE GENOMIC DNA]</scope>
</reference>
<gene>
    <name evidence="1" type="ORF">CEXT_211581</name>
</gene>
<organism evidence="1 2">
    <name type="scientific">Caerostris extrusa</name>
    <name type="common">Bark spider</name>
    <name type="synonym">Caerostris bankana</name>
    <dbReference type="NCBI Taxonomy" id="172846"/>
    <lineage>
        <taxon>Eukaryota</taxon>
        <taxon>Metazoa</taxon>
        <taxon>Ecdysozoa</taxon>
        <taxon>Arthropoda</taxon>
        <taxon>Chelicerata</taxon>
        <taxon>Arachnida</taxon>
        <taxon>Araneae</taxon>
        <taxon>Araneomorphae</taxon>
        <taxon>Entelegynae</taxon>
        <taxon>Araneoidea</taxon>
        <taxon>Araneidae</taxon>
        <taxon>Caerostris</taxon>
    </lineage>
</organism>
<accession>A0AAV4WZ71</accession>
<sequence>MLKDERVSSGSLCWKQVKCAPLSSFGNLPFSLQGGCHKERGMSFPGKGGSHCDGYPWRLFKTTVMQRAHRNIGKMSGFRLQVTRIRITKLLGGLAQQT</sequence>
<proteinExistence type="predicted"/>